<comment type="subcellular location">
    <subcellularLocation>
        <location evidence="2">Secreted</location>
    </subcellularLocation>
</comment>
<keyword evidence="6" id="KW-0732">Signal</keyword>
<feature type="domain" description="Alpha galactosidase C-terminal" evidence="12">
    <location>
        <begin position="102"/>
        <end position="163"/>
    </location>
</feature>
<evidence type="ECO:0000259" key="12">
    <source>
        <dbReference type="Pfam" id="PF17801"/>
    </source>
</evidence>
<keyword evidence="14" id="KW-1185">Reference proteome</keyword>
<dbReference type="Pfam" id="PF17801">
    <property type="entry name" value="Melibiase_C"/>
    <property type="match status" value="1"/>
</dbReference>
<keyword evidence="7 11" id="KW-0378">Hydrolase</keyword>
<dbReference type="EC" id="3.2.1.22" evidence="4 11"/>
<comment type="catalytic activity">
    <reaction evidence="1 11">
        <text>Hydrolysis of terminal, non-reducing alpha-D-galactose residues in alpha-D-galactosides, including galactose oligosaccharides, galactomannans and galactolipids.</text>
        <dbReference type="EC" id="3.2.1.22"/>
    </reaction>
</comment>
<evidence type="ECO:0000256" key="7">
    <source>
        <dbReference type="ARBA" id="ARBA00022801"/>
    </source>
</evidence>
<dbReference type="InterPro" id="IPR013785">
    <property type="entry name" value="Aldolase_TIM"/>
</dbReference>
<dbReference type="InterPro" id="IPR017853">
    <property type="entry name" value="GH"/>
</dbReference>
<dbReference type="InterPro" id="IPR006215">
    <property type="entry name" value="Glyco_hydro_melibiase"/>
</dbReference>
<evidence type="ECO:0000256" key="1">
    <source>
        <dbReference type="ARBA" id="ARBA00001255"/>
    </source>
</evidence>
<dbReference type="GO" id="GO:0005576">
    <property type="term" value="C:extracellular region"/>
    <property type="evidence" value="ECO:0007669"/>
    <property type="project" value="UniProtKB-SubCell"/>
</dbReference>
<dbReference type="InterPro" id="IPR013780">
    <property type="entry name" value="Glyco_hydro_b"/>
</dbReference>
<reference evidence="13" key="1">
    <citation type="submission" date="2023-07" db="EMBL/GenBank/DDBJ databases">
        <title>Black Yeasts Isolated from many extreme environments.</title>
        <authorList>
            <person name="Coleine C."/>
            <person name="Stajich J.E."/>
            <person name="Selbmann L."/>
        </authorList>
    </citation>
    <scope>NUCLEOTIDE SEQUENCE</scope>
    <source>
        <strain evidence="13">CCFEE 5485</strain>
    </source>
</reference>
<evidence type="ECO:0000256" key="9">
    <source>
        <dbReference type="ARBA" id="ARBA00023180"/>
    </source>
</evidence>
<evidence type="ECO:0000256" key="5">
    <source>
        <dbReference type="ARBA" id="ARBA00022525"/>
    </source>
</evidence>
<dbReference type="Proteomes" id="UP001274830">
    <property type="component" value="Unassembled WGS sequence"/>
</dbReference>
<dbReference type="GO" id="GO:0004557">
    <property type="term" value="F:alpha-galactosidase activity"/>
    <property type="evidence" value="ECO:0007669"/>
    <property type="project" value="UniProtKB-EC"/>
</dbReference>
<dbReference type="Gene3D" id="3.20.20.70">
    <property type="entry name" value="Aldolase class I"/>
    <property type="match status" value="1"/>
</dbReference>
<dbReference type="EMBL" id="JAUTXT010000033">
    <property type="protein sequence ID" value="KAK3672359.1"/>
    <property type="molecule type" value="Genomic_DNA"/>
</dbReference>
<dbReference type="InterPro" id="IPR002241">
    <property type="entry name" value="Glyco_hydro_27"/>
</dbReference>
<name>A0AAE0TS77_9PEZI</name>
<dbReference type="GO" id="GO:0005975">
    <property type="term" value="P:carbohydrate metabolic process"/>
    <property type="evidence" value="ECO:0007669"/>
    <property type="project" value="InterPro"/>
</dbReference>
<evidence type="ECO:0000256" key="11">
    <source>
        <dbReference type="RuleBase" id="RU361168"/>
    </source>
</evidence>
<keyword evidence="5" id="KW-0964">Secreted</keyword>
<sequence length="225" mass="24623">MNIINKVVWLTHTSQQGGWNDLDMLEIGNGGMTDSEYQLHMTMWAAMRSPLLIGTNILTLSPQSYSIYTNPAILAISQDPSGGIVQRIWRYFVPSTDQYGLGEIQLWAGQLAYGDYCVIFLNAANEDMYMNATLADIFLGAGYSTTSNTQSNFDVYDLGANRMPNATAQTILNGNSTIGAMNGTSYLYNSTAQSYAKGIAKNDTLLMGKMIEAARGTDDNKEEEG</sequence>
<comment type="similarity">
    <text evidence="3 11">Belongs to the glycosyl hydrolase 27 family.</text>
</comment>
<dbReference type="Gene3D" id="2.60.40.1180">
    <property type="entry name" value="Golgi alpha-mannosidase II"/>
    <property type="match status" value="1"/>
</dbReference>
<evidence type="ECO:0000256" key="8">
    <source>
        <dbReference type="ARBA" id="ARBA00023157"/>
    </source>
</evidence>
<dbReference type="PANTHER" id="PTHR11452:SF75">
    <property type="entry name" value="ALPHA-GALACTOSIDASE MEL1"/>
    <property type="match status" value="1"/>
</dbReference>
<evidence type="ECO:0000313" key="14">
    <source>
        <dbReference type="Proteomes" id="UP001274830"/>
    </source>
</evidence>
<evidence type="ECO:0000256" key="3">
    <source>
        <dbReference type="ARBA" id="ARBA00009743"/>
    </source>
</evidence>
<dbReference type="PRINTS" id="PR00740">
    <property type="entry name" value="GLHYDRLASE27"/>
</dbReference>
<keyword evidence="10 11" id="KW-0326">Glycosidase</keyword>
<keyword evidence="8 11" id="KW-1015">Disulfide bond</keyword>
<evidence type="ECO:0000313" key="13">
    <source>
        <dbReference type="EMBL" id="KAK3672359.1"/>
    </source>
</evidence>
<keyword evidence="9" id="KW-0325">Glycoprotein</keyword>
<evidence type="ECO:0000256" key="6">
    <source>
        <dbReference type="ARBA" id="ARBA00022729"/>
    </source>
</evidence>
<protein>
    <recommendedName>
        <fullName evidence="4 11">Alpha-galactosidase</fullName>
        <ecNumber evidence="4 11">3.2.1.22</ecNumber>
    </recommendedName>
    <alternativeName>
        <fullName evidence="11">Melibiase</fullName>
    </alternativeName>
</protein>
<evidence type="ECO:0000256" key="10">
    <source>
        <dbReference type="ARBA" id="ARBA00023295"/>
    </source>
</evidence>
<organism evidence="13 14">
    <name type="scientific">Recurvomyces mirabilis</name>
    <dbReference type="NCBI Taxonomy" id="574656"/>
    <lineage>
        <taxon>Eukaryota</taxon>
        <taxon>Fungi</taxon>
        <taxon>Dikarya</taxon>
        <taxon>Ascomycota</taxon>
        <taxon>Pezizomycotina</taxon>
        <taxon>Dothideomycetes</taxon>
        <taxon>Dothideomycetidae</taxon>
        <taxon>Mycosphaerellales</taxon>
        <taxon>Teratosphaeriaceae</taxon>
        <taxon>Recurvomyces</taxon>
    </lineage>
</organism>
<accession>A0AAE0TS77</accession>
<evidence type="ECO:0000256" key="4">
    <source>
        <dbReference type="ARBA" id="ARBA00012755"/>
    </source>
</evidence>
<proteinExistence type="inferred from homology"/>
<dbReference type="PANTHER" id="PTHR11452">
    <property type="entry name" value="ALPHA-GALACTOSIDASE/ALPHA-N-ACETYLGALACTOSAMINIDASE"/>
    <property type="match status" value="1"/>
</dbReference>
<dbReference type="SUPFAM" id="SSF51011">
    <property type="entry name" value="Glycosyl hydrolase domain"/>
    <property type="match status" value="1"/>
</dbReference>
<dbReference type="Pfam" id="PF16499">
    <property type="entry name" value="Melibiase_2"/>
    <property type="match status" value="1"/>
</dbReference>
<comment type="caution">
    <text evidence="13">The sequence shown here is derived from an EMBL/GenBank/DDBJ whole genome shotgun (WGS) entry which is preliminary data.</text>
</comment>
<gene>
    <name evidence="13" type="ORF">LTR78_007666</name>
</gene>
<evidence type="ECO:0000256" key="2">
    <source>
        <dbReference type="ARBA" id="ARBA00004613"/>
    </source>
</evidence>
<dbReference type="AlphaFoldDB" id="A0AAE0TS77"/>
<dbReference type="SUPFAM" id="SSF51445">
    <property type="entry name" value="(Trans)glycosidases"/>
    <property type="match status" value="1"/>
</dbReference>
<dbReference type="PRINTS" id="PR00748">
    <property type="entry name" value="MELIBIASE"/>
</dbReference>
<dbReference type="InterPro" id="IPR041233">
    <property type="entry name" value="Melibiase_C"/>
</dbReference>